<evidence type="ECO:0000256" key="5">
    <source>
        <dbReference type="ARBA" id="ARBA00012269"/>
    </source>
</evidence>
<dbReference type="Pfam" id="PF13640">
    <property type="entry name" value="2OG-FeII_Oxy_3"/>
    <property type="match status" value="1"/>
</dbReference>
<evidence type="ECO:0000256" key="2">
    <source>
        <dbReference type="ARBA" id="ARBA00002035"/>
    </source>
</evidence>
<evidence type="ECO:0000256" key="6">
    <source>
        <dbReference type="ARBA" id="ARBA00022723"/>
    </source>
</evidence>
<reference evidence="16" key="1">
    <citation type="submission" date="2017-01" db="EMBL/GenBank/DDBJ databases">
        <title>Comparative genomics of anhydrobiosis in the tardigrade Hypsibius dujardini.</title>
        <authorList>
            <person name="Yoshida Y."/>
            <person name="Koutsovoulos G."/>
            <person name="Laetsch D."/>
            <person name="Stevens L."/>
            <person name="Kumar S."/>
            <person name="Horikawa D."/>
            <person name="Ishino K."/>
            <person name="Komine S."/>
            <person name="Tomita M."/>
            <person name="Blaxter M."/>
            <person name="Arakawa K."/>
        </authorList>
    </citation>
    <scope>NUCLEOTIDE SEQUENCE [LARGE SCALE GENOMIC DNA]</scope>
    <source>
        <strain evidence="16">Z151</strain>
    </source>
</reference>
<evidence type="ECO:0000256" key="9">
    <source>
        <dbReference type="ARBA" id="ARBA00022964"/>
    </source>
</evidence>
<organism evidence="15 16">
    <name type="scientific">Hypsibius exemplaris</name>
    <name type="common">Freshwater tardigrade</name>
    <dbReference type="NCBI Taxonomy" id="2072580"/>
    <lineage>
        <taxon>Eukaryota</taxon>
        <taxon>Metazoa</taxon>
        <taxon>Ecdysozoa</taxon>
        <taxon>Tardigrada</taxon>
        <taxon>Eutardigrada</taxon>
        <taxon>Parachela</taxon>
        <taxon>Hypsibioidea</taxon>
        <taxon>Hypsibiidae</taxon>
        <taxon>Hypsibius</taxon>
    </lineage>
</organism>
<dbReference type="SMART" id="SM00702">
    <property type="entry name" value="P4Hc"/>
    <property type="match status" value="1"/>
</dbReference>
<dbReference type="InterPro" id="IPR005123">
    <property type="entry name" value="Oxoglu/Fe-dep_dioxygenase_dom"/>
</dbReference>
<keyword evidence="8" id="KW-0847">Vitamin C</keyword>
<dbReference type="Pfam" id="PF08336">
    <property type="entry name" value="P4Ha_N"/>
    <property type="match status" value="1"/>
</dbReference>
<comment type="caution">
    <text evidence="15">The sequence shown here is derived from an EMBL/GenBank/DDBJ whole genome shotgun (WGS) entry which is preliminary data.</text>
</comment>
<comment type="cofactor">
    <cofactor evidence="1">
        <name>L-ascorbate</name>
        <dbReference type="ChEBI" id="CHEBI:38290"/>
    </cofactor>
</comment>
<accession>A0A1W0WLB4</accession>
<evidence type="ECO:0000313" key="15">
    <source>
        <dbReference type="EMBL" id="OQV15947.1"/>
    </source>
</evidence>
<dbReference type="Gene3D" id="6.10.140.1460">
    <property type="match status" value="1"/>
</dbReference>
<keyword evidence="12" id="KW-0325">Glycoprotein</keyword>
<dbReference type="EC" id="1.14.11.2" evidence="5"/>
<evidence type="ECO:0000256" key="12">
    <source>
        <dbReference type="ARBA" id="ARBA00023180"/>
    </source>
</evidence>
<feature type="signal peptide" evidence="13">
    <location>
        <begin position="1"/>
        <end position="24"/>
    </location>
</feature>
<evidence type="ECO:0000256" key="13">
    <source>
        <dbReference type="SAM" id="SignalP"/>
    </source>
</evidence>
<dbReference type="SUPFAM" id="SSF48452">
    <property type="entry name" value="TPR-like"/>
    <property type="match status" value="1"/>
</dbReference>
<dbReference type="OrthoDB" id="420380at2759"/>
<comment type="subcellular location">
    <subcellularLocation>
        <location evidence="3">Endoplasmic reticulum lumen</location>
    </subcellularLocation>
</comment>
<dbReference type="Gene3D" id="1.25.40.10">
    <property type="entry name" value="Tetratricopeptide repeat domain"/>
    <property type="match status" value="1"/>
</dbReference>
<evidence type="ECO:0000256" key="10">
    <source>
        <dbReference type="ARBA" id="ARBA00023002"/>
    </source>
</evidence>
<evidence type="ECO:0000259" key="14">
    <source>
        <dbReference type="PROSITE" id="PS51471"/>
    </source>
</evidence>
<evidence type="ECO:0000256" key="11">
    <source>
        <dbReference type="ARBA" id="ARBA00023004"/>
    </source>
</evidence>
<feature type="chain" id="PRO_5010691488" description="procollagen-proline 4-dioxygenase" evidence="13">
    <location>
        <begin position="25"/>
        <end position="556"/>
    </location>
</feature>
<sequence>MPDMWTISCLLFVVSISFAGIVSGEVFTAMADVEELLESEKEVVETLEAYLFAEEIRLEKIRRFTNEFKDLYAKASNDLESFISHPVNTYLFVKRLTSDWKEAEDVLNQQLGREYLEIIYKMRSNMPFPTDEDLTGVAIALSRLQDTYRIDSDHIAKGKIKGVSKSPQLSPSECFELGRVLYNFKDYDHSIDWMKTTLHRFDETPAVITADNGTIGVTRADAFEYLAFSNYMKGNVREALKFTNLLLAYEPTHERAQNNVAYYEKEIAAASQGRKRGDDGDTAMARKGTIELRPDSWENEKRTYQMLCRGEKQANASVARHLNCYYESSHPFLKIQPIKTELLHLDPKIVMFHEVASDKEIATIKTLAGPRLMRATVQNSLTGELETAHYRISKSAWLNSKDDRVVELINQRIGMLTGLDMDYAEELQIANYGIGGHYEPHFDFARKAESKAFTSLGMGNRVATFLLYMTDVEAGGGTVFPRLNLSLWPKKGSAAFWYNLYKNGEGDLRTRHAACPVLSGVKWVSNKWIHEYGQEARRPCGLQSDGFEPDEIDTDS</sequence>
<evidence type="ECO:0000256" key="4">
    <source>
        <dbReference type="ARBA" id="ARBA00006511"/>
    </source>
</evidence>
<dbReference type="InterPro" id="IPR013547">
    <property type="entry name" value="P4H_N"/>
</dbReference>
<proteinExistence type="inferred from homology"/>
<dbReference type="Gene3D" id="2.60.120.620">
    <property type="entry name" value="q2cbj1_9rhob like domain"/>
    <property type="match status" value="1"/>
</dbReference>
<keyword evidence="7" id="KW-0256">Endoplasmic reticulum</keyword>
<dbReference type="GO" id="GO:0005506">
    <property type="term" value="F:iron ion binding"/>
    <property type="evidence" value="ECO:0007669"/>
    <property type="project" value="InterPro"/>
</dbReference>
<dbReference type="InterPro" id="IPR044862">
    <property type="entry name" value="Pro_4_hyd_alph_FE2OG_OXY"/>
</dbReference>
<keyword evidence="16" id="KW-1185">Reference proteome</keyword>
<comment type="similarity">
    <text evidence="4">Belongs to the P4HA family.</text>
</comment>
<dbReference type="EMBL" id="MTYJ01000080">
    <property type="protein sequence ID" value="OQV15947.1"/>
    <property type="molecule type" value="Genomic_DNA"/>
</dbReference>
<dbReference type="InterPro" id="IPR011990">
    <property type="entry name" value="TPR-like_helical_dom_sf"/>
</dbReference>
<gene>
    <name evidence="15" type="ORF">BV898_09869</name>
</gene>
<dbReference type="FunFam" id="2.60.120.620:FF:000001">
    <property type="entry name" value="Prolyl 4-hydroxylase subunit alpha 2"/>
    <property type="match status" value="1"/>
</dbReference>
<name>A0A1W0WLB4_HYPEX</name>
<dbReference type="FunFam" id="1.25.40.10:FF:000006">
    <property type="entry name" value="Prolyl 4-hydroxylase subunit alpha 2"/>
    <property type="match status" value="1"/>
</dbReference>
<dbReference type="GO" id="GO:0004656">
    <property type="term" value="F:procollagen-proline 4-dioxygenase activity"/>
    <property type="evidence" value="ECO:0007669"/>
    <property type="project" value="UniProtKB-EC"/>
</dbReference>
<keyword evidence="11" id="KW-0408">Iron</keyword>
<evidence type="ECO:0000256" key="1">
    <source>
        <dbReference type="ARBA" id="ARBA00001961"/>
    </source>
</evidence>
<evidence type="ECO:0000256" key="7">
    <source>
        <dbReference type="ARBA" id="ARBA00022824"/>
    </source>
</evidence>
<dbReference type="Proteomes" id="UP000192578">
    <property type="component" value="Unassembled WGS sequence"/>
</dbReference>
<keyword evidence="9" id="KW-0223">Dioxygenase</keyword>
<dbReference type="GO" id="GO:0005788">
    <property type="term" value="C:endoplasmic reticulum lumen"/>
    <property type="evidence" value="ECO:0007669"/>
    <property type="project" value="UniProtKB-SubCell"/>
</dbReference>
<dbReference type="InterPro" id="IPR045054">
    <property type="entry name" value="P4HA-like"/>
</dbReference>
<keyword evidence="10" id="KW-0560">Oxidoreductase</keyword>
<keyword evidence="13" id="KW-0732">Signal</keyword>
<dbReference type="AlphaFoldDB" id="A0A1W0WLB4"/>
<dbReference type="PANTHER" id="PTHR10869:SF244">
    <property type="entry name" value="PROLYL 4-HYDROXYLASE SUBUNIT ALPHA-2"/>
    <property type="match status" value="1"/>
</dbReference>
<dbReference type="PANTHER" id="PTHR10869">
    <property type="entry name" value="PROLYL 4-HYDROXYLASE ALPHA SUBUNIT"/>
    <property type="match status" value="1"/>
</dbReference>
<dbReference type="GO" id="GO:0031418">
    <property type="term" value="F:L-ascorbic acid binding"/>
    <property type="evidence" value="ECO:0007669"/>
    <property type="project" value="UniProtKB-KW"/>
</dbReference>
<dbReference type="PROSITE" id="PS51471">
    <property type="entry name" value="FE2OG_OXY"/>
    <property type="match status" value="1"/>
</dbReference>
<dbReference type="Pfam" id="PF23558">
    <property type="entry name" value="TPR_P4H"/>
    <property type="match status" value="1"/>
</dbReference>
<feature type="domain" description="Fe2OG dioxygenase" evidence="14">
    <location>
        <begin position="423"/>
        <end position="531"/>
    </location>
</feature>
<dbReference type="InterPro" id="IPR059068">
    <property type="entry name" value="TPR_P4H"/>
</dbReference>
<protein>
    <recommendedName>
        <fullName evidence="5">procollagen-proline 4-dioxygenase</fullName>
        <ecNumber evidence="5">1.14.11.2</ecNumber>
    </recommendedName>
</protein>
<evidence type="ECO:0000256" key="3">
    <source>
        <dbReference type="ARBA" id="ARBA00004319"/>
    </source>
</evidence>
<evidence type="ECO:0000256" key="8">
    <source>
        <dbReference type="ARBA" id="ARBA00022896"/>
    </source>
</evidence>
<evidence type="ECO:0000313" key="16">
    <source>
        <dbReference type="Proteomes" id="UP000192578"/>
    </source>
</evidence>
<comment type="function">
    <text evidence="2">Catalyzes the post-translational formation of 4-hydroxyproline in -Xaa-Pro-Gly- sequences in collagens and other proteins.</text>
</comment>
<keyword evidence="6" id="KW-0479">Metal-binding</keyword>
<dbReference type="InterPro" id="IPR006620">
    <property type="entry name" value="Pro_4_hyd_alph"/>
</dbReference>